<dbReference type="EMBL" id="CP013023">
    <property type="protein sequence ID" value="ANF98530.1"/>
    <property type="molecule type" value="Genomic_DNA"/>
</dbReference>
<protein>
    <submittedName>
        <fullName evidence="6">Protein tyrosine phosphatase</fullName>
    </submittedName>
</protein>
<feature type="active site" description="Nucleophile" evidence="4">
    <location>
        <position position="8"/>
    </location>
</feature>
<dbReference type="PANTHER" id="PTHR11717:SF31">
    <property type="entry name" value="LOW MOLECULAR WEIGHT PROTEIN-TYROSINE-PHOSPHATASE ETP-RELATED"/>
    <property type="match status" value="1"/>
</dbReference>
<dbReference type="PANTHER" id="PTHR11717">
    <property type="entry name" value="LOW MOLECULAR WEIGHT PROTEIN TYROSINE PHOSPHATASE"/>
    <property type="match status" value="1"/>
</dbReference>
<feature type="active site" evidence="4">
    <location>
        <position position="14"/>
    </location>
</feature>
<organism evidence="6 7">
    <name type="scientific">Paenibacillus bovis</name>
    <dbReference type="NCBI Taxonomy" id="1616788"/>
    <lineage>
        <taxon>Bacteria</taxon>
        <taxon>Bacillati</taxon>
        <taxon>Bacillota</taxon>
        <taxon>Bacilli</taxon>
        <taxon>Bacillales</taxon>
        <taxon>Paenibacillaceae</taxon>
        <taxon>Paenibacillus</taxon>
    </lineage>
</organism>
<sequence length="197" mass="22138">MHRILFVCTGNTCRSPMAEAFMRKLAQERGIPVEVRSAGVAAVDGMSVSRHAEAVLKDHQIYDRLTSSSLTRDTIDWADLVLTLTGSHKQHVLSRFPIAAGKVYTLKEYVENDTHVLSDLEELDSLYASLEIRRALGEEIDSAEYERLIEIQQRIPGFDIVDPYGGSRDDYEVAAADIRAALDKLLDKLEAYRPRES</sequence>
<dbReference type="OrthoDB" id="9784339at2"/>
<keyword evidence="2" id="KW-0378">Hydrolase</keyword>
<evidence type="ECO:0000313" key="7">
    <source>
        <dbReference type="Proteomes" id="UP000078148"/>
    </source>
</evidence>
<evidence type="ECO:0000256" key="1">
    <source>
        <dbReference type="ARBA" id="ARBA00011063"/>
    </source>
</evidence>
<dbReference type="InterPro" id="IPR023485">
    <property type="entry name" value="Ptyr_pPase"/>
</dbReference>
<feature type="domain" description="Phosphotyrosine protein phosphatase I" evidence="5">
    <location>
        <begin position="2"/>
        <end position="188"/>
    </location>
</feature>
<dbReference type="GO" id="GO:0004725">
    <property type="term" value="F:protein tyrosine phosphatase activity"/>
    <property type="evidence" value="ECO:0007669"/>
    <property type="project" value="InterPro"/>
</dbReference>
<reference evidence="7" key="1">
    <citation type="submission" date="2015-10" db="EMBL/GenBank/DDBJ databases">
        <title>Genome of Paenibacillus bovis sp. nov.</title>
        <authorList>
            <person name="Wu Z."/>
            <person name="Gao C."/>
            <person name="Liu Z."/>
            <person name="Zheng H."/>
        </authorList>
    </citation>
    <scope>NUCLEOTIDE SEQUENCE [LARGE SCALE GENOMIC DNA]</scope>
    <source>
        <strain evidence="7">BD3526</strain>
    </source>
</reference>
<dbReference type="SMART" id="SM00226">
    <property type="entry name" value="LMWPc"/>
    <property type="match status" value="1"/>
</dbReference>
<evidence type="ECO:0000259" key="5">
    <source>
        <dbReference type="SMART" id="SM00226"/>
    </source>
</evidence>
<keyword evidence="3" id="KW-0904">Protein phosphatase</keyword>
<reference evidence="6 7" key="2">
    <citation type="journal article" date="2016" name="Int. J. Syst. Evol. Microbiol.">
        <title>Paenibacillus bovis sp. nov., isolated from raw yak (Bos grunniens) milk.</title>
        <authorList>
            <person name="Gao C."/>
            <person name="Han J."/>
            <person name="Liu Z."/>
            <person name="Xu X."/>
            <person name="Hang F."/>
            <person name="Wu Z."/>
        </authorList>
    </citation>
    <scope>NUCLEOTIDE SEQUENCE [LARGE SCALE GENOMIC DNA]</scope>
    <source>
        <strain evidence="6 7">BD3526</strain>
    </source>
</reference>
<dbReference type="SUPFAM" id="SSF52788">
    <property type="entry name" value="Phosphotyrosine protein phosphatases I"/>
    <property type="match status" value="1"/>
</dbReference>
<dbReference type="InterPro" id="IPR050438">
    <property type="entry name" value="LMW_PTPase"/>
</dbReference>
<dbReference type="Proteomes" id="UP000078148">
    <property type="component" value="Chromosome"/>
</dbReference>
<dbReference type="Gene3D" id="3.40.50.2300">
    <property type="match status" value="1"/>
</dbReference>
<dbReference type="AlphaFoldDB" id="A0A172ZN00"/>
<accession>A0A172ZN00</accession>
<gene>
    <name evidence="6" type="ORF">AR543_22715</name>
</gene>
<dbReference type="InterPro" id="IPR017867">
    <property type="entry name" value="Tyr_phospatase_low_mol_wt"/>
</dbReference>
<evidence type="ECO:0000256" key="4">
    <source>
        <dbReference type="PIRSR" id="PIRSR617867-1"/>
    </source>
</evidence>
<proteinExistence type="inferred from homology"/>
<dbReference type="InterPro" id="IPR036196">
    <property type="entry name" value="Ptyr_pPase_sf"/>
</dbReference>
<evidence type="ECO:0000256" key="2">
    <source>
        <dbReference type="ARBA" id="ARBA00022801"/>
    </source>
</evidence>
<dbReference type="Pfam" id="PF01451">
    <property type="entry name" value="LMWPc"/>
    <property type="match status" value="1"/>
</dbReference>
<keyword evidence="7" id="KW-1185">Reference proteome</keyword>
<dbReference type="STRING" id="1616788.AR543_22715"/>
<comment type="similarity">
    <text evidence="1">Belongs to the low molecular weight phosphotyrosine protein phosphatase family.</text>
</comment>
<dbReference type="PRINTS" id="PR00719">
    <property type="entry name" value="LMWPTPASE"/>
</dbReference>
<dbReference type="CDD" id="cd16344">
    <property type="entry name" value="LMWPAP"/>
    <property type="match status" value="1"/>
</dbReference>
<dbReference type="RefSeq" id="WP_060536560.1">
    <property type="nucleotide sequence ID" value="NZ_CP013023.1"/>
</dbReference>
<name>A0A172ZN00_9BACL</name>
<evidence type="ECO:0000313" key="6">
    <source>
        <dbReference type="EMBL" id="ANF98530.1"/>
    </source>
</evidence>
<evidence type="ECO:0000256" key="3">
    <source>
        <dbReference type="ARBA" id="ARBA00022912"/>
    </source>
</evidence>
<dbReference type="KEGG" id="pbv:AR543_22715"/>